<accession>A0AAN8ESL8</accession>
<evidence type="ECO:0000313" key="2">
    <source>
        <dbReference type="EMBL" id="KAK5951298.1"/>
    </source>
</evidence>
<gene>
    <name evidence="2" type="ORF">OHC33_007716</name>
</gene>
<dbReference type="AlphaFoldDB" id="A0AAN8ESL8"/>
<reference evidence="2 3" key="1">
    <citation type="submission" date="2022-12" db="EMBL/GenBank/DDBJ databases">
        <title>Genomic features and morphological characterization of a novel Knufia sp. strain isolated from spacecraft assembly facility.</title>
        <authorList>
            <person name="Teixeira M."/>
            <person name="Chander A.M."/>
            <person name="Stajich J.E."/>
            <person name="Venkateswaran K."/>
        </authorList>
    </citation>
    <scope>NUCLEOTIDE SEQUENCE [LARGE SCALE GENOMIC DNA]</scope>
    <source>
        <strain evidence="2 3">FJI-L2-BK-P2</strain>
    </source>
</reference>
<dbReference type="Proteomes" id="UP001316803">
    <property type="component" value="Unassembled WGS sequence"/>
</dbReference>
<feature type="compositionally biased region" description="Polar residues" evidence="1">
    <location>
        <begin position="91"/>
        <end position="117"/>
    </location>
</feature>
<organism evidence="2 3">
    <name type="scientific">Knufia fluminis</name>
    <dbReference type="NCBI Taxonomy" id="191047"/>
    <lineage>
        <taxon>Eukaryota</taxon>
        <taxon>Fungi</taxon>
        <taxon>Dikarya</taxon>
        <taxon>Ascomycota</taxon>
        <taxon>Pezizomycotina</taxon>
        <taxon>Eurotiomycetes</taxon>
        <taxon>Chaetothyriomycetidae</taxon>
        <taxon>Chaetothyriales</taxon>
        <taxon>Trichomeriaceae</taxon>
        <taxon>Knufia</taxon>
    </lineage>
</organism>
<dbReference type="EMBL" id="JAKLMC020000021">
    <property type="protein sequence ID" value="KAK5951298.1"/>
    <property type="molecule type" value="Genomic_DNA"/>
</dbReference>
<name>A0AAN8ESL8_9EURO</name>
<protein>
    <submittedName>
        <fullName evidence="2">Uncharacterized protein</fullName>
    </submittedName>
</protein>
<keyword evidence="3" id="KW-1185">Reference proteome</keyword>
<evidence type="ECO:0000313" key="3">
    <source>
        <dbReference type="Proteomes" id="UP001316803"/>
    </source>
</evidence>
<evidence type="ECO:0000256" key="1">
    <source>
        <dbReference type="SAM" id="MobiDB-lite"/>
    </source>
</evidence>
<sequence length="583" mass="64415">MDRLSNGFGRMSLKRPRDDQDDDVADLGWKRDQKRRRQDPASKRPPVVLDAPQGSPAGQPPSLAPLPACISITPPSNPQQTDAIASLPETAGTTTSSQRVDASLESQTGPNLPTYSLQPELLGQDQNPGEYRPILLPEHLSSENASPLSSILQVTASTEPVDVPETTAVSKTTLLLAPSGTENVQTDQCLQSSNIDRSSPLLASPKAVEELFSDQVLPENDSVQVSTGPDIVPVVEISPLSSKPAGLSPSNPCDIMKGALDEARHILITVRELMKQRTVKRSPTVVGILRALLGLQGNSLGPNVWEDFVKCLDKLLFVAVESPWFMETTVRDSHYRKCKTIPGYLIVFVQHTNKSPCIREAVLAFVEVKHKTLTIELPRALAGENKLRLLHEQALCAHDKQPIDEPFESITSTFIHELAHLADEKCVDIYCIDGNADSTYTGHGCQQLSYRQLSGKGISYERIKDKSKEIPDPFHNAENVSRAIISIYLSLCRPELDFIPENIEKGTVRTRDTEEMDSFIVDSKEKHVTPYLARTEQPRSPMGRLRTPIKDVLEKLKDNEGIWLRVGWGGKLRSVFVPDDDLL</sequence>
<comment type="caution">
    <text evidence="2">The sequence shown here is derived from an EMBL/GenBank/DDBJ whole genome shotgun (WGS) entry which is preliminary data.</text>
</comment>
<feature type="region of interest" description="Disordered" evidence="1">
    <location>
        <begin position="1"/>
        <end position="132"/>
    </location>
</feature>
<proteinExistence type="predicted"/>